<protein>
    <submittedName>
        <fullName evidence="1">Hemolysin-type calcium binding protein</fullName>
    </submittedName>
</protein>
<organism evidence="1">
    <name type="scientific">hydrothermal vent metagenome</name>
    <dbReference type="NCBI Taxonomy" id="652676"/>
    <lineage>
        <taxon>unclassified sequences</taxon>
        <taxon>metagenomes</taxon>
        <taxon>ecological metagenomes</taxon>
    </lineage>
</organism>
<proteinExistence type="predicted"/>
<gene>
    <name evidence="1" type="ORF">MNB_SV-14-1491</name>
</gene>
<dbReference type="EMBL" id="FPHN01000199">
    <property type="protein sequence ID" value="SFV66203.1"/>
    <property type="molecule type" value="Genomic_DNA"/>
</dbReference>
<name>A0A1W1CKH5_9ZZZZ</name>
<reference evidence="1" key="1">
    <citation type="submission" date="2016-10" db="EMBL/GenBank/DDBJ databases">
        <authorList>
            <person name="de Groot N.N."/>
        </authorList>
    </citation>
    <scope>NUCLEOTIDE SEQUENCE</scope>
</reference>
<accession>A0A1W1CKH5</accession>
<sequence length="688" mass="76804">MKKSINLKKLALATVLFSVNTTALMASEELVKNGSFENFTINKDHGGWKEVQFTNWSGDGEVWNNKRGRITTKGTYKAELDVGRNSVDSLSQTITTVADKKYTFSLDAYARKAGTSDFELLVDGQVLLTMTPGKYWEKYGVEFIGSGGEQTIEIKEIASQDNGAGAVIDNVSVQSEFSLDQLKAQERGLVEIIEPTGLNQIQEVISNDTYLNAKISTEDIEKAKEATTRMNELIFEAVRVNGLANDGVISIADTMEINLYLVEKYSDEWATLRADYKQIEKKGRIKALNTNALRNVWGKIYNLGFESTNNGKNTTNIDGNKASSFRTVGYLLGSVMKNDAQSGSLNNPDFQEVVGTTGTKLDMIVNVILTDRGLLKNVPTSDLRAGAKNADEMNHLIVEAIKAEGLGNDKKITTADVRTINNYLVANYAEKWAELHGDDEDNEETGYHRIQNDGATTRLYADNVMNTIADGIYHLGFKTNLKNRLVNEDGNANQRFEKVAWWLDSSLKKDLQEGKFINPEYKEIEGTTGTSFDRMIPYIYSDEGLIYHVSMEDIREGARTANEMNKLIVEGIKTTGIAKDDYISIDDVKTLNNYLVTNYATEWAELHGNDEDNEETGYHRIQNDGATGVMNNRNTINNLADGIYHLGFATKFKNNLVNEDGNKNVSFSNVSYWLNKALKNDFLRGTFK</sequence>
<evidence type="ECO:0000313" key="1">
    <source>
        <dbReference type="EMBL" id="SFV66203.1"/>
    </source>
</evidence>
<dbReference type="Gene3D" id="2.60.120.260">
    <property type="entry name" value="Galactose-binding domain-like"/>
    <property type="match status" value="1"/>
</dbReference>
<dbReference type="AlphaFoldDB" id="A0A1W1CKH5"/>